<dbReference type="AlphaFoldDB" id="H3R8X1"/>
<proteinExistence type="predicted"/>
<gene>
    <name evidence="1" type="ORF">CKS_0062</name>
</gene>
<evidence type="ECO:0000313" key="1">
    <source>
        <dbReference type="EMBL" id="EHU01634.1"/>
    </source>
</evidence>
<dbReference type="PATRIC" id="fig|660596.6.peg.298"/>
<sequence>MLIITLSSAGATLTADGNVKKKEIAGYQAEKQSNNLKWLKDRTGHNVTL</sequence>
<organism evidence="1 2">
    <name type="scientific">Pantoea stewartii subsp. stewartii DC283</name>
    <dbReference type="NCBI Taxonomy" id="660596"/>
    <lineage>
        <taxon>Bacteria</taxon>
        <taxon>Pseudomonadati</taxon>
        <taxon>Pseudomonadota</taxon>
        <taxon>Gammaproteobacteria</taxon>
        <taxon>Enterobacterales</taxon>
        <taxon>Erwiniaceae</taxon>
        <taxon>Pantoea</taxon>
    </lineage>
</organism>
<evidence type="ECO:0000313" key="2">
    <source>
        <dbReference type="Proteomes" id="UP000005050"/>
    </source>
</evidence>
<reference evidence="1 2" key="1">
    <citation type="journal article" date="2012" name="Mol. Microbiol.">
        <title>The genetic and structural basis of two distinct terminal side branch residues in stewartan and amylovoran exopolysaccharides and their potential role in host adaptation.</title>
        <authorList>
            <person name="Wang X."/>
            <person name="Yang F."/>
            <person name="von Bodman S.B."/>
        </authorList>
    </citation>
    <scope>NUCLEOTIDE SEQUENCE [LARGE SCALE GENOMIC DNA]</scope>
    <source>
        <strain evidence="1 2">DC283</strain>
    </source>
</reference>
<name>H3R8X1_PANSE</name>
<accession>H3R8X1</accession>
<dbReference type="Proteomes" id="UP000005050">
    <property type="component" value="Unassembled WGS sequence"/>
</dbReference>
<comment type="caution">
    <text evidence="1">The sequence shown here is derived from an EMBL/GenBank/DDBJ whole genome shotgun (WGS) entry which is preliminary data.</text>
</comment>
<dbReference type="EMBL" id="AHIE01000002">
    <property type="protein sequence ID" value="EHU01634.1"/>
    <property type="molecule type" value="Genomic_DNA"/>
</dbReference>
<protein>
    <submittedName>
        <fullName evidence="1">Uncharacterized protein</fullName>
    </submittedName>
</protein>